<dbReference type="Gene3D" id="3.40.50.10170">
    <property type="match status" value="1"/>
</dbReference>
<dbReference type="EMBL" id="CP101620">
    <property type="protein sequence ID" value="UTY38878.1"/>
    <property type="molecule type" value="Genomic_DNA"/>
</dbReference>
<keyword evidence="2" id="KW-1185">Reference proteome</keyword>
<dbReference type="Proteomes" id="UP001060112">
    <property type="component" value="Chromosome"/>
</dbReference>
<gene>
    <name evidence="1" type="ORF">NMU03_14985</name>
</gene>
<sequence length="42" mass="4984">MYQIVSDGSCDLEQSLVEKYHIQVVPFYITVDGVHHQKEKRY</sequence>
<protein>
    <submittedName>
        <fullName evidence="1">DegV family protein</fullName>
    </submittedName>
</protein>
<dbReference type="Pfam" id="PF02645">
    <property type="entry name" value="DegV"/>
    <property type="match status" value="1"/>
</dbReference>
<reference evidence="1" key="1">
    <citation type="submission" date="2022-07" db="EMBL/GenBank/DDBJ databases">
        <title>Faecal culturing of patients with breast cancer.</title>
        <authorList>
            <person name="Teng N.M.Y."/>
            <person name="Kiu R."/>
            <person name="Evans R."/>
            <person name="Baker D.J."/>
            <person name="Zenner C."/>
            <person name="Robinson S.D."/>
            <person name="Hall L.J."/>
        </authorList>
    </citation>
    <scope>NUCLEOTIDE SEQUENCE</scope>
    <source>
        <strain evidence="1">LH1062</strain>
    </source>
</reference>
<evidence type="ECO:0000313" key="1">
    <source>
        <dbReference type="EMBL" id="UTY38878.1"/>
    </source>
</evidence>
<dbReference type="SUPFAM" id="SSF82549">
    <property type="entry name" value="DAK1/DegV-like"/>
    <property type="match status" value="1"/>
</dbReference>
<name>A0ABY5I498_9FIRM</name>
<accession>A0ABY5I498</accession>
<evidence type="ECO:0000313" key="2">
    <source>
        <dbReference type="Proteomes" id="UP001060112"/>
    </source>
</evidence>
<dbReference type="InterPro" id="IPR003797">
    <property type="entry name" value="DegV"/>
</dbReference>
<organism evidence="1 2">
    <name type="scientific">Allocoprobacillus halotolerans</name>
    <dbReference type="NCBI Taxonomy" id="2944914"/>
    <lineage>
        <taxon>Bacteria</taxon>
        <taxon>Bacillati</taxon>
        <taxon>Bacillota</taxon>
        <taxon>Erysipelotrichia</taxon>
        <taxon>Erysipelotrichales</taxon>
        <taxon>Erysipelotrichaceae</taxon>
        <taxon>Allocoprobacillus</taxon>
    </lineage>
</organism>
<proteinExistence type="predicted"/>
<dbReference type="RefSeq" id="WP_290139572.1">
    <property type="nucleotide sequence ID" value="NZ_CP101620.1"/>
</dbReference>